<evidence type="ECO:0000313" key="2">
    <source>
        <dbReference type="Proteomes" id="UP000712600"/>
    </source>
</evidence>
<organism evidence="1 2">
    <name type="scientific">Brassica cretica</name>
    <name type="common">Mustard</name>
    <dbReference type="NCBI Taxonomy" id="69181"/>
    <lineage>
        <taxon>Eukaryota</taxon>
        <taxon>Viridiplantae</taxon>
        <taxon>Streptophyta</taxon>
        <taxon>Embryophyta</taxon>
        <taxon>Tracheophyta</taxon>
        <taxon>Spermatophyta</taxon>
        <taxon>Magnoliopsida</taxon>
        <taxon>eudicotyledons</taxon>
        <taxon>Gunneridae</taxon>
        <taxon>Pentapetalae</taxon>
        <taxon>rosids</taxon>
        <taxon>malvids</taxon>
        <taxon>Brassicales</taxon>
        <taxon>Brassicaceae</taxon>
        <taxon>Brassiceae</taxon>
        <taxon>Brassica</taxon>
    </lineage>
</organism>
<protein>
    <submittedName>
        <fullName evidence="1">Uncharacterized protein</fullName>
    </submittedName>
</protein>
<gene>
    <name evidence="1" type="ORF">F2Q69_00035037</name>
</gene>
<name>A0A8S9SMT1_BRACR</name>
<dbReference type="AlphaFoldDB" id="A0A8S9SMT1"/>
<comment type="caution">
    <text evidence="1">The sequence shown here is derived from an EMBL/GenBank/DDBJ whole genome shotgun (WGS) entry which is preliminary data.</text>
</comment>
<sequence length="368" mass="41762">MRYLTLVTSESSPASIFAASLAPKTLLLVVECPRVWWNSQKVFSSYPGLRVHVLPEVLPCSELTAFIKRRVFQSRSASGSSWMYVSVLFRIVGNVAGIQIDLLDFIDLCVPCGRPVEWSCEVKFSSADFRRSAREDCTGREHLFELLERRGVSCCVGRRNGRFWSVLIVVVSFVERSFQVIRVSFNGNFDRNDVRNDMAALGCYVATWSALDRSLRSDRKKGFVSHYVATDQVALSVASDRLVSGPVAMWRPCLDPFLTFYERVLGLWVFSFDESTEISAKFHRKVLRKDFFTKITFCKNVHADFYGYLDVNFVVSVFDPNRDPGVVEEPGDPGIMTGARRGIGTQRFFDRSGDRSWNPEVFEIVIAP</sequence>
<accession>A0A8S9SMT1</accession>
<proteinExistence type="predicted"/>
<dbReference type="Proteomes" id="UP000712600">
    <property type="component" value="Unassembled WGS sequence"/>
</dbReference>
<dbReference type="EMBL" id="QGKX02000004">
    <property type="protein sequence ID" value="KAF3603332.1"/>
    <property type="molecule type" value="Genomic_DNA"/>
</dbReference>
<reference evidence="1" key="1">
    <citation type="submission" date="2019-12" db="EMBL/GenBank/DDBJ databases">
        <title>Genome sequencing and annotation of Brassica cretica.</title>
        <authorList>
            <person name="Studholme D.J."/>
            <person name="Sarris P."/>
        </authorList>
    </citation>
    <scope>NUCLEOTIDE SEQUENCE</scope>
    <source>
        <strain evidence="1">PFS-109/04</strain>
        <tissue evidence="1">Leaf</tissue>
    </source>
</reference>
<evidence type="ECO:0000313" key="1">
    <source>
        <dbReference type="EMBL" id="KAF3603332.1"/>
    </source>
</evidence>